<dbReference type="EMBL" id="CM047899">
    <property type="protein sequence ID" value="KAJ0103510.1"/>
    <property type="molecule type" value="Genomic_DNA"/>
</dbReference>
<organism evidence="1 2">
    <name type="scientific">Pistacia atlantica</name>
    <dbReference type="NCBI Taxonomy" id="434234"/>
    <lineage>
        <taxon>Eukaryota</taxon>
        <taxon>Viridiplantae</taxon>
        <taxon>Streptophyta</taxon>
        <taxon>Embryophyta</taxon>
        <taxon>Tracheophyta</taxon>
        <taxon>Spermatophyta</taxon>
        <taxon>Magnoliopsida</taxon>
        <taxon>eudicotyledons</taxon>
        <taxon>Gunneridae</taxon>
        <taxon>Pentapetalae</taxon>
        <taxon>rosids</taxon>
        <taxon>malvids</taxon>
        <taxon>Sapindales</taxon>
        <taxon>Anacardiaceae</taxon>
        <taxon>Pistacia</taxon>
    </lineage>
</organism>
<reference evidence="2" key="1">
    <citation type="journal article" date="2023" name="G3 (Bethesda)">
        <title>Genome assembly and association tests identify interacting loci associated with vigor, precocity, and sex in interspecific pistachio rootstocks.</title>
        <authorList>
            <person name="Palmer W."/>
            <person name="Jacygrad E."/>
            <person name="Sagayaradj S."/>
            <person name="Cavanaugh K."/>
            <person name="Han R."/>
            <person name="Bertier L."/>
            <person name="Beede B."/>
            <person name="Kafkas S."/>
            <person name="Golino D."/>
            <person name="Preece J."/>
            <person name="Michelmore R."/>
        </authorList>
    </citation>
    <scope>NUCLEOTIDE SEQUENCE [LARGE SCALE GENOMIC DNA]</scope>
</reference>
<name>A0ACC1BX68_9ROSI</name>
<sequence>MLLACYIQNRIPFKKTDKTPYKLWKGHVPNLKYFKVSGCFAKVLTPEPKRKRLGPRTVDCMFVGYAQNSAAYRFMVIKQEVGLYDANTIIESKNAYFFENIFPKKINCEKALPQNETFESSPQNETLRNSSKSSELEIRRSKRVRKAKSYGDDYYVFLTEDDPQTYKEAMTSRDASLWKEAVNNEIESIMSNHTWEIVNLRPGTKPIGCKWIFKKKLKTDGSIEKYKVRLVAKGYTQKKDIDYFDTYAPVTRIASIRVLIALAAIYKLHIHQMDVKIAFLNGDLDEEIYIKQPKGSVIPSNEHKLCKLVKSLYGLKQAPKQWHEKFDQVLLSNGYTINDSDKCVYSKSYEDNTYVIICLYVDDMLIFSANMDVIIKNKKFLASNFDMKDMGEANVILGINIIKINDGLKLSQQHYVENFLRKFGYLESKLVSTPYDGNTQLKKNTQHSVSQNRYTQIIGSLMYLMNSTRPDIAYVVTRLSRYTHNPDKSHWIALDRVARYLKGTIDYGLMLGSTPPVLEGYSNANWISDSDEIKSTSGYIFTLGGGVVSWKSSKQTCIAQSTMESELIALEKACSEAEWLRNFLADLPIETHPPILVSIHCDCQAAIARAKSKIYNGKSRHIRIRHTIIKQLLESGVVSLDFVKSELNLADPLTKPLSRRLVEYTSRGMGLMPKP</sequence>
<evidence type="ECO:0000313" key="2">
    <source>
        <dbReference type="Proteomes" id="UP001164250"/>
    </source>
</evidence>
<gene>
    <name evidence="1" type="ORF">Patl1_06354</name>
</gene>
<accession>A0ACC1BX68</accession>
<proteinExistence type="predicted"/>
<protein>
    <submittedName>
        <fullName evidence="1">Uncharacterized protein</fullName>
    </submittedName>
</protein>
<dbReference type="Proteomes" id="UP001164250">
    <property type="component" value="Chromosome 3"/>
</dbReference>
<evidence type="ECO:0000313" key="1">
    <source>
        <dbReference type="EMBL" id="KAJ0103510.1"/>
    </source>
</evidence>
<comment type="caution">
    <text evidence="1">The sequence shown here is derived from an EMBL/GenBank/DDBJ whole genome shotgun (WGS) entry which is preliminary data.</text>
</comment>
<keyword evidence="2" id="KW-1185">Reference proteome</keyword>